<dbReference type="SUPFAM" id="SSF56784">
    <property type="entry name" value="HAD-like"/>
    <property type="match status" value="1"/>
</dbReference>
<dbReference type="InterPro" id="IPR036412">
    <property type="entry name" value="HAD-like_sf"/>
</dbReference>
<keyword evidence="3" id="KW-1185">Reference proteome</keyword>
<dbReference type="AlphaFoldDB" id="A0AAN6JM33"/>
<keyword evidence="1" id="KW-0378">Hydrolase</keyword>
<dbReference type="Gene3D" id="1.10.150.240">
    <property type="entry name" value="Putative phosphatase, domain 2"/>
    <property type="match status" value="1"/>
</dbReference>
<dbReference type="Gene3D" id="3.40.50.1000">
    <property type="entry name" value="HAD superfamily/HAD-like"/>
    <property type="match status" value="1"/>
</dbReference>
<sequence length="312" mass="33912">MAINNSTKKKVIVVHDMFGTLFSLDAPTAALRASFPSLSPLRAHAIIMDWYQCVQRDLAMLTTIGAYQPASIIFKETLPRALKQAGISSSPSASTFTFDPKDESMYEAQHAQDAQLENPYPSSITQPILDSLQHLTPRPGFVEAFTDIYHSADNAAITTELWAATNGGTELARKLLVAGVGPDAEEYGGELKEEEDTGGKRNGVGIFSCDEVQASKPDPRVYAGLRQRLGLPAQASQDQVDATKDSAGAPSIWFVASHAWDLLAAKKAGFKTCWISYEEFYACPKLFGRPDIVALDLAEGARAILEWERSAP</sequence>
<dbReference type="InterPro" id="IPR023214">
    <property type="entry name" value="HAD_sf"/>
</dbReference>
<gene>
    <name evidence="2" type="ORF">OC842_001591</name>
</gene>
<reference evidence="2" key="1">
    <citation type="journal article" date="2023" name="PhytoFront">
        <title>Draft Genome Resources of Seven Strains of Tilletia horrida, Causal Agent of Kernel Smut of Rice.</title>
        <authorList>
            <person name="Khanal S."/>
            <person name="Antony Babu S."/>
            <person name="Zhou X.G."/>
        </authorList>
    </citation>
    <scope>NUCLEOTIDE SEQUENCE</scope>
    <source>
        <strain evidence="2">TX3</strain>
    </source>
</reference>
<dbReference type="PANTHER" id="PTHR43316">
    <property type="entry name" value="HYDROLASE, HALOACID DELAHOGENASE-RELATED"/>
    <property type="match status" value="1"/>
</dbReference>
<accession>A0AAN6JM33</accession>
<proteinExistence type="predicted"/>
<comment type="caution">
    <text evidence="2">The sequence shown here is derived from an EMBL/GenBank/DDBJ whole genome shotgun (WGS) entry which is preliminary data.</text>
</comment>
<evidence type="ECO:0000313" key="3">
    <source>
        <dbReference type="Proteomes" id="UP001176521"/>
    </source>
</evidence>
<evidence type="ECO:0000256" key="1">
    <source>
        <dbReference type="ARBA" id="ARBA00022801"/>
    </source>
</evidence>
<protein>
    <submittedName>
        <fullName evidence="2">Uncharacterized protein</fullName>
    </submittedName>
</protein>
<dbReference type="EMBL" id="JAPDMQ010000058">
    <property type="protein sequence ID" value="KAK0537538.1"/>
    <property type="molecule type" value="Genomic_DNA"/>
</dbReference>
<dbReference type="Proteomes" id="UP001176521">
    <property type="component" value="Unassembled WGS sequence"/>
</dbReference>
<dbReference type="PANTHER" id="PTHR43316:SF4">
    <property type="entry name" value="ACID DEHALOGENASE, PUTATIVE (AFU_ORTHOLOGUE AFUA_8G05870)-RELATED"/>
    <property type="match status" value="1"/>
</dbReference>
<name>A0AAN6JM33_9BASI</name>
<dbReference type="InterPro" id="IPR051540">
    <property type="entry name" value="S-2-haloacid_dehalogenase"/>
</dbReference>
<dbReference type="InterPro" id="IPR023198">
    <property type="entry name" value="PGP-like_dom2"/>
</dbReference>
<evidence type="ECO:0000313" key="2">
    <source>
        <dbReference type="EMBL" id="KAK0537538.1"/>
    </source>
</evidence>
<dbReference type="GO" id="GO:0016787">
    <property type="term" value="F:hydrolase activity"/>
    <property type="evidence" value="ECO:0007669"/>
    <property type="project" value="UniProtKB-KW"/>
</dbReference>
<organism evidence="2 3">
    <name type="scientific">Tilletia horrida</name>
    <dbReference type="NCBI Taxonomy" id="155126"/>
    <lineage>
        <taxon>Eukaryota</taxon>
        <taxon>Fungi</taxon>
        <taxon>Dikarya</taxon>
        <taxon>Basidiomycota</taxon>
        <taxon>Ustilaginomycotina</taxon>
        <taxon>Exobasidiomycetes</taxon>
        <taxon>Tilletiales</taxon>
        <taxon>Tilletiaceae</taxon>
        <taxon>Tilletia</taxon>
    </lineage>
</organism>